<evidence type="ECO:0000256" key="3">
    <source>
        <dbReference type="ARBA" id="ARBA00023163"/>
    </source>
</evidence>
<evidence type="ECO:0000313" key="6">
    <source>
        <dbReference type="Proteomes" id="UP000657372"/>
    </source>
</evidence>
<dbReference type="PANTHER" id="PTHR33164:SF95">
    <property type="entry name" value="TRANSCRIPTIONAL REGULATOR"/>
    <property type="match status" value="1"/>
</dbReference>
<dbReference type="PROSITE" id="PS01117">
    <property type="entry name" value="HTH_MARR_1"/>
    <property type="match status" value="1"/>
</dbReference>
<organism evidence="5 6">
    <name type="scientific">Herminiimonas contaminans</name>
    <dbReference type="NCBI Taxonomy" id="1111140"/>
    <lineage>
        <taxon>Bacteria</taxon>
        <taxon>Pseudomonadati</taxon>
        <taxon>Pseudomonadota</taxon>
        <taxon>Betaproteobacteria</taxon>
        <taxon>Burkholderiales</taxon>
        <taxon>Oxalobacteraceae</taxon>
        <taxon>Herminiimonas</taxon>
    </lineage>
</organism>
<dbReference type="InterPro" id="IPR036388">
    <property type="entry name" value="WH-like_DNA-bd_sf"/>
</dbReference>
<dbReference type="InterPro" id="IPR036390">
    <property type="entry name" value="WH_DNA-bd_sf"/>
</dbReference>
<feature type="domain" description="HTH marR-type" evidence="4">
    <location>
        <begin position="22"/>
        <end position="158"/>
    </location>
</feature>
<keyword evidence="6" id="KW-1185">Reference proteome</keyword>
<dbReference type="EMBL" id="JADOEL010000001">
    <property type="protein sequence ID" value="MBF8176203.1"/>
    <property type="molecule type" value="Genomic_DNA"/>
</dbReference>
<evidence type="ECO:0000256" key="2">
    <source>
        <dbReference type="ARBA" id="ARBA00023125"/>
    </source>
</evidence>
<dbReference type="PANTHER" id="PTHR33164">
    <property type="entry name" value="TRANSCRIPTIONAL REGULATOR, MARR FAMILY"/>
    <property type="match status" value="1"/>
</dbReference>
<evidence type="ECO:0000313" key="5">
    <source>
        <dbReference type="EMBL" id="MBF8176203.1"/>
    </source>
</evidence>
<gene>
    <name evidence="5" type="ORF">IXC47_00750</name>
</gene>
<evidence type="ECO:0000259" key="4">
    <source>
        <dbReference type="PROSITE" id="PS50995"/>
    </source>
</evidence>
<dbReference type="PROSITE" id="PS50995">
    <property type="entry name" value="HTH_MARR_2"/>
    <property type="match status" value="1"/>
</dbReference>
<dbReference type="Proteomes" id="UP000657372">
    <property type="component" value="Unassembled WGS sequence"/>
</dbReference>
<keyword evidence="3" id="KW-0804">Transcription</keyword>
<dbReference type="InterPro" id="IPR000835">
    <property type="entry name" value="HTH_MarR-typ"/>
</dbReference>
<accession>A0ABS0ESP9</accession>
<dbReference type="SMART" id="SM00347">
    <property type="entry name" value="HTH_MARR"/>
    <property type="match status" value="1"/>
</dbReference>
<dbReference type="RefSeq" id="WP_175625133.1">
    <property type="nucleotide sequence ID" value="NZ_JADOEL010000001.1"/>
</dbReference>
<evidence type="ECO:0000256" key="1">
    <source>
        <dbReference type="ARBA" id="ARBA00023015"/>
    </source>
</evidence>
<keyword evidence="1" id="KW-0805">Transcription regulation</keyword>
<comment type="caution">
    <text evidence="5">The sequence shown here is derived from an EMBL/GenBank/DDBJ whole genome shotgun (WGS) entry which is preliminary data.</text>
</comment>
<dbReference type="Gene3D" id="1.10.10.10">
    <property type="entry name" value="Winged helix-like DNA-binding domain superfamily/Winged helix DNA-binding domain"/>
    <property type="match status" value="1"/>
</dbReference>
<dbReference type="Pfam" id="PF01047">
    <property type="entry name" value="MarR"/>
    <property type="match status" value="1"/>
</dbReference>
<reference evidence="5 6" key="1">
    <citation type="submission" date="2020-11" db="EMBL/GenBank/DDBJ databases">
        <title>WGS of Herminiimonas contaminans strain Marseille-Q4544 isolated from planarians Schmidtea mediterranea.</title>
        <authorList>
            <person name="Kangale L."/>
        </authorList>
    </citation>
    <scope>NUCLEOTIDE SEQUENCE [LARGE SCALE GENOMIC DNA]</scope>
    <source>
        <strain evidence="5 6">Marseille-Q4544</strain>
    </source>
</reference>
<dbReference type="SUPFAM" id="SSF46785">
    <property type="entry name" value="Winged helix' DNA-binding domain"/>
    <property type="match status" value="1"/>
</dbReference>
<proteinExistence type="predicted"/>
<keyword evidence="2" id="KW-0238">DNA-binding</keyword>
<sequence length="171" mass="19832">MNKIEEAAFPSLMSDMESVQARSLLFTRPGFLIRRLHQIHSALFTEETLEHNITPVQYSLLTALEEYGELDQNSLAHHIGLERTSVAEVLPRLEQRELIVRSQSEHDKRVKYVKLSRKGRALVKKMRPAVQRAHDRTIENLSPEERQLFILLMVRLVESEATDRVPLLKAR</sequence>
<dbReference type="PRINTS" id="PR00598">
    <property type="entry name" value="HTHMARR"/>
</dbReference>
<protein>
    <submittedName>
        <fullName evidence="5">MarR family transcriptional regulator</fullName>
    </submittedName>
</protein>
<dbReference type="InterPro" id="IPR023187">
    <property type="entry name" value="Tscrpt_reg_MarR-type_CS"/>
</dbReference>
<dbReference type="InterPro" id="IPR039422">
    <property type="entry name" value="MarR/SlyA-like"/>
</dbReference>
<name>A0ABS0ESP9_9BURK</name>